<feature type="domain" description="F-box" evidence="1">
    <location>
        <begin position="28"/>
        <end position="73"/>
    </location>
</feature>
<dbReference type="EMBL" id="JARJCM010000133">
    <property type="protein sequence ID" value="KAJ7026832.1"/>
    <property type="molecule type" value="Genomic_DNA"/>
</dbReference>
<dbReference type="InterPro" id="IPR036047">
    <property type="entry name" value="F-box-like_dom_sf"/>
</dbReference>
<dbReference type="AlphaFoldDB" id="A0AAD6SJU1"/>
<evidence type="ECO:0000313" key="2">
    <source>
        <dbReference type="EMBL" id="KAJ7026832.1"/>
    </source>
</evidence>
<dbReference type="SUPFAM" id="SSF81383">
    <property type="entry name" value="F-box domain"/>
    <property type="match status" value="1"/>
</dbReference>
<gene>
    <name evidence="2" type="ORF">C8F04DRAFT_1190223</name>
</gene>
<evidence type="ECO:0000313" key="3">
    <source>
        <dbReference type="Proteomes" id="UP001218188"/>
    </source>
</evidence>
<proteinExistence type="predicted"/>
<dbReference type="InterPro" id="IPR001810">
    <property type="entry name" value="F-box_dom"/>
</dbReference>
<organism evidence="2 3">
    <name type="scientific">Mycena alexandri</name>
    <dbReference type="NCBI Taxonomy" id="1745969"/>
    <lineage>
        <taxon>Eukaryota</taxon>
        <taxon>Fungi</taxon>
        <taxon>Dikarya</taxon>
        <taxon>Basidiomycota</taxon>
        <taxon>Agaricomycotina</taxon>
        <taxon>Agaricomycetes</taxon>
        <taxon>Agaricomycetidae</taxon>
        <taxon>Agaricales</taxon>
        <taxon>Marasmiineae</taxon>
        <taxon>Mycenaceae</taxon>
        <taxon>Mycena</taxon>
    </lineage>
</organism>
<dbReference type="SMART" id="SM00256">
    <property type="entry name" value="FBOX"/>
    <property type="match status" value="1"/>
</dbReference>
<comment type="caution">
    <text evidence="2">The sequence shown here is derived from an EMBL/GenBank/DDBJ whole genome shotgun (WGS) entry which is preliminary data.</text>
</comment>
<reference evidence="2" key="1">
    <citation type="submission" date="2023-03" db="EMBL/GenBank/DDBJ databases">
        <title>Massive genome expansion in bonnet fungi (Mycena s.s.) driven by repeated elements and novel gene families across ecological guilds.</title>
        <authorList>
            <consortium name="Lawrence Berkeley National Laboratory"/>
            <person name="Harder C.B."/>
            <person name="Miyauchi S."/>
            <person name="Viragh M."/>
            <person name="Kuo A."/>
            <person name="Thoen E."/>
            <person name="Andreopoulos B."/>
            <person name="Lu D."/>
            <person name="Skrede I."/>
            <person name="Drula E."/>
            <person name="Henrissat B."/>
            <person name="Morin E."/>
            <person name="Kohler A."/>
            <person name="Barry K."/>
            <person name="LaButti K."/>
            <person name="Morin E."/>
            <person name="Salamov A."/>
            <person name="Lipzen A."/>
            <person name="Mereny Z."/>
            <person name="Hegedus B."/>
            <person name="Baldrian P."/>
            <person name="Stursova M."/>
            <person name="Weitz H."/>
            <person name="Taylor A."/>
            <person name="Grigoriev I.V."/>
            <person name="Nagy L.G."/>
            <person name="Martin F."/>
            <person name="Kauserud H."/>
        </authorList>
    </citation>
    <scope>NUCLEOTIDE SEQUENCE</scope>
    <source>
        <strain evidence="2">CBHHK200</strain>
    </source>
</reference>
<keyword evidence="3" id="KW-1185">Reference proteome</keyword>
<dbReference type="Pfam" id="PF12937">
    <property type="entry name" value="F-box-like"/>
    <property type="match status" value="1"/>
</dbReference>
<name>A0AAD6SJU1_9AGAR</name>
<dbReference type="PROSITE" id="PS50181">
    <property type="entry name" value="FBOX"/>
    <property type="match status" value="1"/>
</dbReference>
<protein>
    <recommendedName>
        <fullName evidence="1">F-box domain-containing protein</fullName>
    </recommendedName>
</protein>
<dbReference type="Gene3D" id="3.80.10.10">
    <property type="entry name" value="Ribonuclease Inhibitor"/>
    <property type="match status" value="1"/>
</dbReference>
<sequence length="381" mass="42873">MNRRIASVQLGRLGRTPLETRSVSWMCESPLQRIPNELILEILEYLPTPDRVSVIRVSSRLQPLAARALYTNVHVVGQAARHLFVILAAKTPTSIVYSSFLRRLRYTFSTPSESYLTYPVFCQALLTLERLVSLSLDIFPSQADSLMASMRRYGLLKSRSLESSRLLASSRRLYCTPVHDGLPSLRALRVRGAPGAVGLVCERGVEEIVLSTPLDYKTLDEICCLVDRGLCGYRVVTLVIRVVGTLDVQSVLLAVAEVMPNLEQFSLDQPELEPRPVVRTVAGPLRLFPALRRLSLNVLSTLVLSDPLGYPRNVRVARLECGFRLVVSGCEHWDDSMDCWYYIQVEAGASISHCLLPMIPSDLPFNRRTHYFIFPKERIDT</sequence>
<dbReference type="InterPro" id="IPR032675">
    <property type="entry name" value="LRR_dom_sf"/>
</dbReference>
<evidence type="ECO:0000259" key="1">
    <source>
        <dbReference type="PROSITE" id="PS50181"/>
    </source>
</evidence>
<dbReference type="Proteomes" id="UP001218188">
    <property type="component" value="Unassembled WGS sequence"/>
</dbReference>
<accession>A0AAD6SJU1</accession>